<evidence type="ECO:0000256" key="5">
    <source>
        <dbReference type="ARBA" id="ARBA00022776"/>
    </source>
</evidence>
<dbReference type="GO" id="GO:1990757">
    <property type="term" value="F:ubiquitin ligase activator activity"/>
    <property type="evidence" value="ECO:0007669"/>
    <property type="project" value="TreeGrafter"/>
</dbReference>
<dbReference type="OMA" id="NTHTCAM"/>
<dbReference type="InterPro" id="IPR036322">
    <property type="entry name" value="WD40_repeat_dom_sf"/>
</dbReference>
<dbReference type="EMBL" id="KB201549">
    <property type="protein sequence ID" value="ESO96033.1"/>
    <property type="molecule type" value="Genomic_DNA"/>
</dbReference>
<evidence type="ECO:0000256" key="8">
    <source>
        <dbReference type="SAM" id="MobiDB-lite"/>
    </source>
</evidence>
<dbReference type="PANTHER" id="PTHR19918">
    <property type="entry name" value="CELL DIVISION CYCLE 20 CDC20 FIZZY -RELATED"/>
    <property type="match status" value="1"/>
</dbReference>
<feature type="domain" description="CDC20/Fizzy WD40" evidence="9">
    <location>
        <begin position="131"/>
        <end position="424"/>
    </location>
</feature>
<evidence type="ECO:0000313" key="10">
    <source>
        <dbReference type="EMBL" id="ESO96033.1"/>
    </source>
</evidence>
<evidence type="ECO:0000256" key="3">
    <source>
        <dbReference type="ARBA" id="ARBA00022618"/>
    </source>
</evidence>
<dbReference type="PROSITE" id="PS50294">
    <property type="entry name" value="WD_REPEATS_REGION"/>
    <property type="match status" value="2"/>
</dbReference>
<protein>
    <recommendedName>
        <fullName evidence="9">CDC20/Fizzy WD40 domain-containing protein</fullName>
    </recommendedName>
</protein>
<dbReference type="SMART" id="SM00320">
    <property type="entry name" value="WD40"/>
    <property type="match status" value="6"/>
</dbReference>
<keyword evidence="5" id="KW-0498">Mitosis</keyword>
<comment type="similarity">
    <text evidence="1">Belongs to the WD repeat CDC20/Fizzy family.</text>
</comment>
<gene>
    <name evidence="10" type="ORF">LOTGIDRAFT_206325</name>
</gene>
<keyword evidence="2 7" id="KW-0853">WD repeat</keyword>
<dbReference type="GO" id="GO:0005680">
    <property type="term" value="C:anaphase-promoting complex"/>
    <property type="evidence" value="ECO:0007669"/>
    <property type="project" value="TreeGrafter"/>
</dbReference>
<organism evidence="10 11">
    <name type="scientific">Lottia gigantea</name>
    <name type="common">Giant owl limpet</name>
    <dbReference type="NCBI Taxonomy" id="225164"/>
    <lineage>
        <taxon>Eukaryota</taxon>
        <taxon>Metazoa</taxon>
        <taxon>Spiralia</taxon>
        <taxon>Lophotrochozoa</taxon>
        <taxon>Mollusca</taxon>
        <taxon>Gastropoda</taxon>
        <taxon>Patellogastropoda</taxon>
        <taxon>Lottioidea</taxon>
        <taxon>Lottiidae</taxon>
        <taxon>Lottia</taxon>
    </lineage>
</organism>
<dbReference type="CDD" id="cd00200">
    <property type="entry name" value="WD40"/>
    <property type="match status" value="1"/>
</dbReference>
<dbReference type="GO" id="GO:0010997">
    <property type="term" value="F:anaphase-promoting complex binding"/>
    <property type="evidence" value="ECO:0007669"/>
    <property type="project" value="InterPro"/>
</dbReference>
<evidence type="ECO:0000256" key="1">
    <source>
        <dbReference type="ARBA" id="ARBA00006445"/>
    </source>
</evidence>
<dbReference type="GO" id="GO:0031145">
    <property type="term" value="P:anaphase-promoting complex-dependent catabolic process"/>
    <property type="evidence" value="ECO:0007669"/>
    <property type="project" value="TreeGrafter"/>
</dbReference>
<proteinExistence type="inferred from homology"/>
<feature type="repeat" description="WD" evidence="7">
    <location>
        <begin position="393"/>
        <end position="424"/>
    </location>
</feature>
<dbReference type="RefSeq" id="XP_009053154.1">
    <property type="nucleotide sequence ID" value="XM_009054906.1"/>
</dbReference>
<dbReference type="InterPro" id="IPR015943">
    <property type="entry name" value="WD40/YVTN_repeat-like_dom_sf"/>
</dbReference>
<dbReference type="CTD" id="20245908"/>
<dbReference type="HOGENOM" id="CLU_014831_6_1_1"/>
<dbReference type="PROSITE" id="PS50082">
    <property type="entry name" value="WD_REPEATS_2"/>
    <property type="match status" value="2"/>
</dbReference>
<dbReference type="KEGG" id="lgi:LOTGIDRAFT_206325"/>
<dbReference type="STRING" id="225164.V3ZWY2"/>
<dbReference type="Pfam" id="PF24807">
    <property type="entry name" value="WD40_CDC20-Fz"/>
    <property type="match status" value="1"/>
</dbReference>
<dbReference type="GO" id="GO:1905786">
    <property type="term" value="P:positive regulation of anaphase-promoting complex-dependent catabolic process"/>
    <property type="evidence" value="ECO:0007669"/>
    <property type="project" value="TreeGrafter"/>
</dbReference>
<feature type="repeat" description="WD" evidence="7">
    <location>
        <begin position="260"/>
        <end position="292"/>
    </location>
</feature>
<keyword evidence="4" id="KW-0677">Repeat</keyword>
<dbReference type="Proteomes" id="UP000030746">
    <property type="component" value="Unassembled WGS sequence"/>
</dbReference>
<evidence type="ECO:0000259" key="9">
    <source>
        <dbReference type="Pfam" id="PF24807"/>
    </source>
</evidence>
<dbReference type="Gene3D" id="2.130.10.10">
    <property type="entry name" value="YVTN repeat-like/Quinoprotein amine dehydrogenase"/>
    <property type="match status" value="1"/>
</dbReference>
<evidence type="ECO:0000256" key="2">
    <source>
        <dbReference type="ARBA" id="ARBA00022574"/>
    </source>
</evidence>
<dbReference type="GO" id="GO:0051301">
    <property type="term" value="P:cell division"/>
    <property type="evidence" value="ECO:0007669"/>
    <property type="project" value="UniProtKB-KW"/>
</dbReference>
<keyword evidence="6" id="KW-0131">Cell cycle</keyword>
<name>V3ZWY2_LOTGI</name>
<reference evidence="10 11" key="1">
    <citation type="journal article" date="2013" name="Nature">
        <title>Insights into bilaterian evolution from three spiralian genomes.</title>
        <authorList>
            <person name="Simakov O."/>
            <person name="Marletaz F."/>
            <person name="Cho S.J."/>
            <person name="Edsinger-Gonzales E."/>
            <person name="Havlak P."/>
            <person name="Hellsten U."/>
            <person name="Kuo D.H."/>
            <person name="Larsson T."/>
            <person name="Lv J."/>
            <person name="Arendt D."/>
            <person name="Savage R."/>
            <person name="Osoegawa K."/>
            <person name="de Jong P."/>
            <person name="Grimwood J."/>
            <person name="Chapman J.A."/>
            <person name="Shapiro H."/>
            <person name="Aerts A."/>
            <person name="Otillar R.P."/>
            <person name="Terry A.Y."/>
            <person name="Boore J.L."/>
            <person name="Grigoriev I.V."/>
            <person name="Lindberg D.R."/>
            <person name="Seaver E.C."/>
            <person name="Weisblat D.A."/>
            <person name="Putnam N.H."/>
            <person name="Rokhsar D.S."/>
        </authorList>
    </citation>
    <scope>NUCLEOTIDE SEQUENCE [LARGE SCALE GENOMIC DNA]</scope>
</reference>
<evidence type="ECO:0000256" key="4">
    <source>
        <dbReference type="ARBA" id="ARBA00022737"/>
    </source>
</evidence>
<keyword evidence="11" id="KW-1185">Reference proteome</keyword>
<dbReference type="InterPro" id="IPR033010">
    <property type="entry name" value="Cdc20/Fizzy"/>
</dbReference>
<dbReference type="AlphaFoldDB" id="V3ZWY2"/>
<dbReference type="GeneID" id="20245908"/>
<feature type="region of interest" description="Disordered" evidence="8">
    <location>
        <begin position="1"/>
        <end position="20"/>
    </location>
</feature>
<evidence type="ECO:0000313" key="11">
    <source>
        <dbReference type="Proteomes" id="UP000030746"/>
    </source>
</evidence>
<dbReference type="OrthoDB" id="10263272at2759"/>
<keyword evidence="3" id="KW-0132">Cell division</keyword>
<dbReference type="SUPFAM" id="SSF50978">
    <property type="entry name" value="WD40 repeat-like"/>
    <property type="match status" value="1"/>
</dbReference>
<dbReference type="InterPro" id="IPR001680">
    <property type="entry name" value="WD40_rpt"/>
</dbReference>
<dbReference type="PANTHER" id="PTHR19918:SF8">
    <property type="entry name" value="FI02843P"/>
    <property type="match status" value="1"/>
</dbReference>
<dbReference type="InterPro" id="IPR056150">
    <property type="entry name" value="WD40_CDC20-Fz"/>
</dbReference>
<evidence type="ECO:0000256" key="7">
    <source>
        <dbReference type="PROSITE-ProRule" id="PRU00221"/>
    </source>
</evidence>
<accession>V3ZWY2</accession>
<sequence length="451" mass="50494">MSPTKAPRSAKTPGKTPKTPLSVEFIPNRATTNFDMGHFAVVNRKESVNDMWLEEERDEDNNIDYYQQHLNNALTNGIDPHKAKILSYKTKAPLPAEGATNNLKVLYSSGKCMASKVAPTRQIPKTSERILDAPALMDDYYLNLLDWSHHNYLHVALNDAVYMWDATEGSNTQLLELQRAEEYVSSIKCIDKDDFVAVGTSSGNIMIYDISTKKHVRTMTGHAARVGALDWNSYILSSGSRCGQIHHHDVRVKDHHVATLSNHTQEICGLRWSPDGRYLASGANDNLLNIWDATLGQNQTPVYSLTEHHSSVKAISWCPWQSSLLASGGGTSDRHIRFWNMTSGTCLNAVNTNSQVCSILWSQEHRELISGHGYQLNQLIVWKYPAMAKVAELKGHTARILHMSLSPDGTTVASAGADETIRFWRCFDVIKQQRKQSTKSTSDSIIMKQIR</sequence>
<evidence type="ECO:0000256" key="6">
    <source>
        <dbReference type="ARBA" id="ARBA00023306"/>
    </source>
</evidence>